<comment type="caution">
    <text evidence="2">The sequence shown here is derived from an EMBL/GenBank/DDBJ whole genome shotgun (WGS) entry which is preliminary data.</text>
</comment>
<reference evidence="2 3" key="1">
    <citation type="submission" date="2024-09" db="EMBL/GenBank/DDBJ databases">
        <title>The Natural Products Discovery Center: Release of the First 8490 Sequenced Strains for Exploring Actinobacteria Biosynthetic Diversity.</title>
        <authorList>
            <person name="Kalkreuter E."/>
            <person name="Kautsar S.A."/>
            <person name="Yang D."/>
            <person name="Bader C.D."/>
            <person name="Teijaro C.N."/>
            <person name="Fluegel L."/>
            <person name="Davis C.M."/>
            <person name="Simpson J.R."/>
            <person name="Lauterbach L."/>
            <person name="Steele A.D."/>
            <person name="Gui C."/>
            <person name="Meng S."/>
            <person name="Li G."/>
            <person name="Viehrig K."/>
            <person name="Ye F."/>
            <person name="Su P."/>
            <person name="Kiefer A.F."/>
            <person name="Nichols A."/>
            <person name="Cepeda A.J."/>
            <person name="Yan W."/>
            <person name="Fan B."/>
            <person name="Jiang Y."/>
            <person name="Adhikari A."/>
            <person name="Zheng C.-J."/>
            <person name="Schuster L."/>
            <person name="Cowan T.M."/>
            <person name="Smanski M.J."/>
            <person name="Chevrette M.G."/>
            <person name="De Carvalho L.P.S."/>
            <person name="Shen B."/>
        </authorList>
    </citation>
    <scope>NUCLEOTIDE SEQUENCE [LARGE SCALE GENOMIC DNA]</scope>
    <source>
        <strain evidence="2 3">NPDC058328</strain>
    </source>
</reference>
<accession>A0ABW6Q0H2</accession>
<sequence>MPLPDTERAKVVRVWLTDGKGVKAAAEALYGSDAHIQAFLAETPGHRRRPVRADVLVAGDRPARPLPGHRRRGGTLSRAWPDPSNGPARGVALSGRGYSGSRPTPPNSIHSWVS</sequence>
<evidence type="ECO:0000313" key="2">
    <source>
        <dbReference type="EMBL" id="MFF1272675.1"/>
    </source>
</evidence>
<feature type="region of interest" description="Disordered" evidence="1">
    <location>
        <begin position="58"/>
        <end position="114"/>
    </location>
</feature>
<proteinExistence type="predicted"/>
<gene>
    <name evidence="2" type="ORF">ACFVZC_04560</name>
</gene>
<dbReference type="Pfam" id="PF03752">
    <property type="entry name" value="ALF"/>
    <property type="match status" value="1"/>
</dbReference>
<dbReference type="Proteomes" id="UP001601627">
    <property type="component" value="Unassembled WGS sequence"/>
</dbReference>
<organism evidence="2 3">
    <name type="scientific">Streptomyces marokkonensis</name>
    <dbReference type="NCBI Taxonomy" id="324855"/>
    <lineage>
        <taxon>Bacteria</taxon>
        <taxon>Bacillati</taxon>
        <taxon>Actinomycetota</taxon>
        <taxon>Actinomycetes</taxon>
        <taxon>Kitasatosporales</taxon>
        <taxon>Streptomycetaceae</taxon>
        <taxon>Streptomyces</taxon>
    </lineage>
</organism>
<evidence type="ECO:0000313" key="3">
    <source>
        <dbReference type="Proteomes" id="UP001601627"/>
    </source>
</evidence>
<keyword evidence="3" id="KW-1185">Reference proteome</keyword>
<dbReference type="InterPro" id="IPR005506">
    <property type="entry name" value="DUF312_ALF"/>
</dbReference>
<name>A0ABW6Q0H2_9ACTN</name>
<protein>
    <submittedName>
        <fullName evidence="2">ALF repeat-containing protein</fullName>
    </submittedName>
</protein>
<dbReference type="RefSeq" id="WP_388233162.1">
    <property type="nucleotide sequence ID" value="NZ_JBHVZQ010000002.1"/>
</dbReference>
<evidence type="ECO:0000256" key="1">
    <source>
        <dbReference type="SAM" id="MobiDB-lite"/>
    </source>
</evidence>
<dbReference type="EMBL" id="JBHVZQ010000002">
    <property type="protein sequence ID" value="MFF1272675.1"/>
    <property type="molecule type" value="Genomic_DNA"/>
</dbReference>